<dbReference type="EMBL" id="PHIG01000007">
    <property type="protein sequence ID" value="PJK31170.1"/>
    <property type="molecule type" value="Genomic_DNA"/>
</dbReference>
<dbReference type="OrthoDB" id="112232at2"/>
<reference evidence="3 4" key="1">
    <citation type="submission" date="2017-11" db="EMBL/GenBank/DDBJ databases">
        <title>Draft genome sequence of Rhizobiales bacterium SY3-13.</title>
        <authorList>
            <person name="Sun C."/>
        </authorList>
    </citation>
    <scope>NUCLEOTIDE SEQUENCE [LARGE SCALE GENOMIC DNA]</scope>
    <source>
        <strain evidence="3 4">SY3-13</strain>
    </source>
</reference>
<evidence type="ECO:0000256" key="1">
    <source>
        <dbReference type="SAM" id="MobiDB-lite"/>
    </source>
</evidence>
<dbReference type="RefSeq" id="WP_109796212.1">
    <property type="nucleotide sequence ID" value="NZ_PHIG01000007.1"/>
</dbReference>
<feature type="chain" id="PRO_5014702511" description="Sel1 repeat family protein" evidence="2">
    <location>
        <begin position="20"/>
        <end position="242"/>
    </location>
</feature>
<accession>A0A2M9G634</accession>
<feature type="compositionally biased region" description="Basic and acidic residues" evidence="1">
    <location>
        <begin position="180"/>
        <end position="191"/>
    </location>
</feature>
<gene>
    <name evidence="3" type="ORF">CVT23_02740</name>
</gene>
<name>A0A2M9G634_9PROT</name>
<proteinExistence type="predicted"/>
<dbReference type="SUPFAM" id="SSF81901">
    <property type="entry name" value="HCP-like"/>
    <property type="match status" value="1"/>
</dbReference>
<dbReference type="PANTHER" id="PTHR11102:SF160">
    <property type="entry name" value="ERAD-ASSOCIATED E3 UBIQUITIN-PROTEIN LIGASE COMPONENT HRD3"/>
    <property type="match status" value="1"/>
</dbReference>
<protein>
    <recommendedName>
        <fullName evidence="5">Sel1 repeat family protein</fullName>
    </recommendedName>
</protein>
<dbReference type="AlphaFoldDB" id="A0A2M9G634"/>
<feature type="signal peptide" evidence="2">
    <location>
        <begin position="1"/>
        <end position="19"/>
    </location>
</feature>
<dbReference type="InterPro" id="IPR011990">
    <property type="entry name" value="TPR-like_helical_dom_sf"/>
</dbReference>
<dbReference type="Proteomes" id="UP000229498">
    <property type="component" value="Unassembled WGS sequence"/>
</dbReference>
<dbReference type="InterPro" id="IPR006597">
    <property type="entry name" value="Sel1-like"/>
</dbReference>
<sequence length="242" mass="25858">MTKRIVSLFAILFVCAPLAAAEASFRDGLEAYRAGDHPRAAEIWEEAARAGDPAAQRNLGLMYLNGVGVARDPETAADWFRRAAEQDFAPAAANLADLYLKGNGVEADAERAFRYMKQAAEGGLAESMHNLGILHESGYGTARDREAAIRWFRRAAELGFGRAAARLTEMGVDRQAPSDAEVRAPAGERPENGAGADTSQIESAPAPAGEESIASGPPPRNTELVNDGLVDHLVVLFSPDRQ</sequence>
<keyword evidence="4" id="KW-1185">Reference proteome</keyword>
<dbReference type="Pfam" id="PF08238">
    <property type="entry name" value="Sel1"/>
    <property type="match status" value="4"/>
</dbReference>
<evidence type="ECO:0000313" key="4">
    <source>
        <dbReference type="Proteomes" id="UP000229498"/>
    </source>
</evidence>
<feature type="region of interest" description="Disordered" evidence="1">
    <location>
        <begin position="171"/>
        <end position="226"/>
    </location>
</feature>
<dbReference type="Gene3D" id="1.25.40.10">
    <property type="entry name" value="Tetratricopeptide repeat domain"/>
    <property type="match status" value="1"/>
</dbReference>
<comment type="caution">
    <text evidence="3">The sequence shown here is derived from an EMBL/GenBank/DDBJ whole genome shotgun (WGS) entry which is preliminary data.</text>
</comment>
<dbReference type="InterPro" id="IPR050767">
    <property type="entry name" value="Sel1_AlgK"/>
</dbReference>
<evidence type="ECO:0000313" key="3">
    <source>
        <dbReference type="EMBL" id="PJK31170.1"/>
    </source>
</evidence>
<evidence type="ECO:0000256" key="2">
    <source>
        <dbReference type="SAM" id="SignalP"/>
    </source>
</evidence>
<keyword evidence="2" id="KW-0732">Signal</keyword>
<organism evidence="3 4">
    <name type="scientific">Minwuia thermotolerans</name>
    <dbReference type="NCBI Taxonomy" id="2056226"/>
    <lineage>
        <taxon>Bacteria</taxon>
        <taxon>Pseudomonadati</taxon>
        <taxon>Pseudomonadota</taxon>
        <taxon>Alphaproteobacteria</taxon>
        <taxon>Minwuiales</taxon>
        <taxon>Minwuiaceae</taxon>
        <taxon>Minwuia</taxon>
    </lineage>
</organism>
<evidence type="ECO:0008006" key="5">
    <source>
        <dbReference type="Google" id="ProtNLM"/>
    </source>
</evidence>
<dbReference type="SMART" id="SM00671">
    <property type="entry name" value="SEL1"/>
    <property type="match status" value="3"/>
</dbReference>
<dbReference type="PANTHER" id="PTHR11102">
    <property type="entry name" value="SEL-1-LIKE PROTEIN"/>
    <property type="match status" value="1"/>
</dbReference>